<dbReference type="Proteomes" id="UP000325081">
    <property type="component" value="Unassembled WGS sequence"/>
</dbReference>
<name>A0A5A7PQQ5_STRAF</name>
<comment type="caution">
    <text evidence="2">The sequence shown here is derived from an EMBL/GenBank/DDBJ whole genome shotgun (WGS) entry which is preliminary data.</text>
</comment>
<dbReference type="EMBL" id="BKCP01004960">
    <property type="protein sequence ID" value="GER34988.1"/>
    <property type="molecule type" value="Genomic_DNA"/>
</dbReference>
<organism evidence="2 3">
    <name type="scientific">Striga asiatica</name>
    <name type="common">Asiatic witchweed</name>
    <name type="synonym">Buchnera asiatica</name>
    <dbReference type="NCBI Taxonomy" id="4170"/>
    <lineage>
        <taxon>Eukaryota</taxon>
        <taxon>Viridiplantae</taxon>
        <taxon>Streptophyta</taxon>
        <taxon>Embryophyta</taxon>
        <taxon>Tracheophyta</taxon>
        <taxon>Spermatophyta</taxon>
        <taxon>Magnoliopsida</taxon>
        <taxon>eudicotyledons</taxon>
        <taxon>Gunneridae</taxon>
        <taxon>Pentapetalae</taxon>
        <taxon>asterids</taxon>
        <taxon>lamiids</taxon>
        <taxon>Lamiales</taxon>
        <taxon>Orobanchaceae</taxon>
        <taxon>Buchnereae</taxon>
        <taxon>Striga</taxon>
    </lineage>
</organism>
<evidence type="ECO:0000313" key="3">
    <source>
        <dbReference type="Proteomes" id="UP000325081"/>
    </source>
</evidence>
<protein>
    <submittedName>
        <fullName evidence="2">Uncharacterized protein</fullName>
    </submittedName>
</protein>
<proteinExistence type="predicted"/>
<feature type="region of interest" description="Disordered" evidence="1">
    <location>
        <begin position="1"/>
        <end position="20"/>
    </location>
</feature>
<dbReference type="AlphaFoldDB" id="A0A5A7PQQ5"/>
<sequence length="153" mass="17059">MAPRCRPSAGVGNHPMARKAEPEGYGCPSLVQPMVRGAVQAPAADGEEGRRILRFAFWTERIKAEREWICWSTLIEFLHFPYGVSATTTLPPHIFSLHTLHRLQAILAAAYASVHHRRRRNPGHSGYTAMSLTLHLIAPAQPLPAGLRLLRLR</sequence>
<reference evidence="3" key="1">
    <citation type="journal article" date="2019" name="Curr. Biol.">
        <title>Genome Sequence of Striga asiatica Provides Insight into the Evolution of Plant Parasitism.</title>
        <authorList>
            <person name="Yoshida S."/>
            <person name="Kim S."/>
            <person name="Wafula E.K."/>
            <person name="Tanskanen J."/>
            <person name="Kim Y.M."/>
            <person name="Honaas L."/>
            <person name="Yang Z."/>
            <person name="Spallek T."/>
            <person name="Conn C.E."/>
            <person name="Ichihashi Y."/>
            <person name="Cheong K."/>
            <person name="Cui S."/>
            <person name="Der J.P."/>
            <person name="Gundlach H."/>
            <person name="Jiao Y."/>
            <person name="Hori C."/>
            <person name="Ishida J.K."/>
            <person name="Kasahara H."/>
            <person name="Kiba T."/>
            <person name="Kim M.S."/>
            <person name="Koo N."/>
            <person name="Laohavisit A."/>
            <person name="Lee Y.H."/>
            <person name="Lumba S."/>
            <person name="McCourt P."/>
            <person name="Mortimer J.C."/>
            <person name="Mutuku J.M."/>
            <person name="Nomura T."/>
            <person name="Sasaki-Sekimoto Y."/>
            <person name="Seto Y."/>
            <person name="Wang Y."/>
            <person name="Wakatake T."/>
            <person name="Sakakibara H."/>
            <person name="Demura T."/>
            <person name="Yamaguchi S."/>
            <person name="Yoneyama K."/>
            <person name="Manabe R.I."/>
            <person name="Nelson D.C."/>
            <person name="Schulman A.H."/>
            <person name="Timko M.P."/>
            <person name="dePamphilis C.W."/>
            <person name="Choi D."/>
            <person name="Shirasu K."/>
        </authorList>
    </citation>
    <scope>NUCLEOTIDE SEQUENCE [LARGE SCALE GENOMIC DNA]</scope>
    <source>
        <strain evidence="3">cv. UVA1</strain>
    </source>
</reference>
<evidence type="ECO:0000313" key="2">
    <source>
        <dbReference type="EMBL" id="GER34988.1"/>
    </source>
</evidence>
<gene>
    <name evidence="2" type="ORF">STAS_11247</name>
</gene>
<keyword evidence="3" id="KW-1185">Reference proteome</keyword>
<evidence type="ECO:0000256" key="1">
    <source>
        <dbReference type="SAM" id="MobiDB-lite"/>
    </source>
</evidence>
<accession>A0A5A7PQQ5</accession>